<name>A0AAW2UVG6_9LAMI</name>
<gene>
    <name evidence="2" type="ORF">Slati_3083200</name>
</gene>
<dbReference type="SUPFAM" id="SSF56672">
    <property type="entry name" value="DNA/RNA polymerases"/>
    <property type="match status" value="1"/>
</dbReference>
<accession>A0AAW2UVG6</accession>
<dbReference type="PANTHER" id="PTHR46890">
    <property type="entry name" value="NON-LTR RETROLELEMENT REVERSE TRANSCRIPTASE-LIKE PROTEIN-RELATED"/>
    <property type="match status" value="1"/>
</dbReference>
<comment type="caution">
    <text evidence="2">The sequence shown here is derived from an EMBL/GenBank/DDBJ whole genome shotgun (WGS) entry which is preliminary data.</text>
</comment>
<dbReference type="Pfam" id="PF13966">
    <property type="entry name" value="zf-RVT"/>
    <property type="match status" value="1"/>
</dbReference>
<organism evidence="2">
    <name type="scientific">Sesamum latifolium</name>
    <dbReference type="NCBI Taxonomy" id="2727402"/>
    <lineage>
        <taxon>Eukaryota</taxon>
        <taxon>Viridiplantae</taxon>
        <taxon>Streptophyta</taxon>
        <taxon>Embryophyta</taxon>
        <taxon>Tracheophyta</taxon>
        <taxon>Spermatophyta</taxon>
        <taxon>Magnoliopsida</taxon>
        <taxon>eudicotyledons</taxon>
        <taxon>Gunneridae</taxon>
        <taxon>Pentapetalae</taxon>
        <taxon>asterids</taxon>
        <taxon>lamiids</taxon>
        <taxon>Lamiales</taxon>
        <taxon>Pedaliaceae</taxon>
        <taxon>Sesamum</taxon>
    </lineage>
</organism>
<reference evidence="2" key="2">
    <citation type="journal article" date="2024" name="Plant">
        <title>Genomic evolution and insights into agronomic trait innovations of Sesamum species.</title>
        <authorList>
            <person name="Miao H."/>
            <person name="Wang L."/>
            <person name="Qu L."/>
            <person name="Liu H."/>
            <person name="Sun Y."/>
            <person name="Le M."/>
            <person name="Wang Q."/>
            <person name="Wei S."/>
            <person name="Zheng Y."/>
            <person name="Lin W."/>
            <person name="Duan Y."/>
            <person name="Cao H."/>
            <person name="Xiong S."/>
            <person name="Wang X."/>
            <person name="Wei L."/>
            <person name="Li C."/>
            <person name="Ma Q."/>
            <person name="Ju M."/>
            <person name="Zhao R."/>
            <person name="Li G."/>
            <person name="Mu C."/>
            <person name="Tian Q."/>
            <person name="Mei H."/>
            <person name="Zhang T."/>
            <person name="Gao T."/>
            <person name="Zhang H."/>
        </authorList>
    </citation>
    <scope>NUCLEOTIDE SEQUENCE</scope>
    <source>
        <strain evidence="2">KEN1</strain>
    </source>
</reference>
<proteinExistence type="predicted"/>
<evidence type="ECO:0000313" key="2">
    <source>
        <dbReference type="EMBL" id="KAL0420603.1"/>
    </source>
</evidence>
<dbReference type="EMBL" id="JACGWN010000011">
    <property type="protein sequence ID" value="KAL0420603.1"/>
    <property type="molecule type" value="Genomic_DNA"/>
</dbReference>
<evidence type="ECO:0000259" key="1">
    <source>
        <dbReference type="Pfam" id="PF13966"/>
    </source>
</evidence>
<dbReference type="PANTHER" id="PTHR46890:SF48">
    <property type="entry name" value="RNA-DIRECTED DNA POLYMERASE"/>
    <property type="match status" value="1"/>
</dbReference>
<reference evidence="2" key="1">
    <citation type="submission" date="2020-06" db="EMBL/GenBank/DDBJ databases">
        <authorList>
            <person name="Li T."/>
            <person name="Hu X."/>
            <person name="Zhang T."/>
            <person name="Song X."/>
            <person name="Zhang H."/>
            <person name="Dai N."/>
            <person name="Sheng W."/>
            <person name="Hou X."/>
            <person name="Wei L."/>
        </authorList>
    </citation>
    <scope>NUCLEOTIDE SEQUENCE</scope>
    <source>
        <strain evidence="2">KEN1</strain>
        <tissue evidence="2">Leaf</tissue>
    </source>
</reference>
<dbReference type="InterPro" id="IPR026960">
    <property type="entry name" value="RVT-Znf"/>
</dbReference>
<dbReference type="InterPro" id="IPR043502">
    <property type="entry name" value="DNA/RNA_pol_sf"/>
</dbReference>
<sequence>MFLQAWARYVIPREEGEDMIRPIGREEVKGALFDIAEDKAPGPDGYSAGFFKAAWSVIGDELTTAIQDFFVSGKLLKQVNATVLSLIPKVANPTTVAEFRPISCCNVLYKAITKIIVQRMQGVMDKIIRPPQNAFVPGNRISNNILLGQELFHGYNRQNLPSRCALKGWSSLSLSFAARVQLLKSVILALNVYWAMEFILPKGVLKAIDARMRNFLWRGGRDAGVAKVAWVDVCKPLEEGGQGPLIHRFPRGPRVVGIPLEAKLSIVIVEGEWNLPLITDIEHMEIVEQLPPLANSDKIAWNSVGRAFSISEAYHLFQPPGLMVYWHGLLRGPFRIPRNCFILWLAILERLSTLDKAWWTGLDNTCVLCSTGEIESHTHLFF</sequence>
<dbReference type="AlphaFoldDB" id="A0AAW2UVG6"/>
<feature type="domain" description="Reverse transcriptase zinc-binding" evidence="1">
    <location>
        <begin position="308"/>
        <end position="382"/>
    </location>
</feature>
<protein>
    <submittedName>
        <fullName evidence="2">LINE-1 retrotransposable element O protein</fullName>
    </submittedName>
</protein>
<dbReference type="InterPro" id="IPR052343">
    <property type="entry name" value="Retrotransposon-Effector_Assoc"/>
</dbReference>